<protein>
    <submittedName>
        <fullName evidence="1">Uncharacterized protein</fullName>
    </submittedName>
</protein>
<organism evidence="1 2">
    <name type="scientific">Flavobacterium saliperosum</name>
    <dbReference type="NCBI Taxonomy" id="329186"/>
    <lineage>
        <taxon>Bacteria</taxon>
        <taxon>Pseudomonadati</taxon>
        <taxon>Bacteroidota</taxon>
        <taxon>Flavobacteriia</taxon>
        <taxon>Flavobacteriales</taxon>
        <taxon>Flavobacteriaceae</taxon>
        <taxon>Flavobacterium</taxon>
    </lineage>
</organism>
<name>A0A1G4VGF4_9FLAO</name>
<evidence type="ECO:0000313" key="1">
    <source>
        <dbReference type="EMBL" id="SCX06425.1"/>
    </source>
</evidence>
<dbReference type="AlphaFoldDB" id="A0A1G4VGF4"/>
<proteinExistence type="predicted"/>
<dbReference type="EMBL" id="FMTY01000002">
    <property type="protein sequence ID" value="SCX06425.1"/>
    <property type="molecule type" value="Genomic_DNA"/>
</dbReference>
<evidence type="ECO:0000313" key="2">
    <source>
        <dbReference type="Proteomes" id="UP000182124"/>
    </source>
</evidence>
<dbReference type="STRING" id="329186.SAMN02927925_01000"/>
<accession>A0A1G4VGF4</accession>
<sequence length="185" mass="21841">MLKTVPFQPKGNSFKNTFCVFKEVPLTEITHLEQQFVSKSGSVYYYTELGMYRLSNHWGRLANSKWRLLPMKPETTSKIKLGFAEWKAFYPDDASEKWYYITADFETLTANYYHKNSPDYQGKEVVRTYNETQKRLKNIRNLLTLTQWAKHFNQDIAILRKVIVTELIHTNKTLETIKREVLSNG</sequence>
<reference evidence="1 2" key="1">
    <citation type="submission" date="2016-10" db="EMBL/GenBank/DDBJ databases">
        <authorList>
            <person name="de Groot N.N."/>
        </authorList>
    </citation>
    <scope>NUCLEOTIDE SEQUENCE [LARGE SCALE GENOMIC DNA]</scope>
    <source>
        <strain evidence="1 2">CGMCC 1.3801</strain>
    </source>
</reference>
<dbReference type="RefSeq" id="WP_035654540.1">
    <property type="nucleotide sequence ID" value="NZ_CBCSBQ010000032.1"/>
</dbReference>
<gene>
    <name evidence="1" type="ORF">SAMN02927925_01000</name>
</gene>
<dbReference type="Proteomes" id="UP000182124">
    <property type="component" value="Unassembled WGS sequence"/>
</dbReference>